<evidence type="ECO:0000313" key="1">
    <source>
        <dbReference type="EMBL" id="CAG7667419.1"/>
    </source>
</evidence>
<protein>
    <submittedName>
        <fullName evidence="1">Uncharacterized protein</fullName>
    </submittedName>
</protein>
<reference evidence="1" key="1">
    <citation type="submission" date="2021-06" db="EMBL/GenBank/DDBJ databases">
        <authorList>
            <person name="Hodson N. C."/>
            <person name="Mongue J. A."/>
            <person name="Jaron S. K."/>
        </authorList>
    </citation>
    <scope>NUCLEOTIDE SEQUENCE</scope>
</reference>
<comment type="caution">
    <text evidence="1">The sequence shown here is derived from an EMBL/GenBank/DDBJ whole genome shotgun (WGS) entry which is preliminary data.</text>
</comment>
<sequence>MYKWNFIHNYSDPKLEEIRQDFRKIKFDTRDARLNTIYSMLKDNADTRQERVLDHLEKKESGRKIKYHQLWIINALIVYNLNQNLLDELVGNYPEIEFIEGEKEFKQKPLEVKPGLKSGLTTNQANWAFDKIGTASAIANGCAGQ</sequence>
<dbReference type="EMBL" id="CAJVCH010009942">
    <property type="protein sequence ID" value="CAG7667419.1"/>
    <property type="molecule type" value="Genomic_DNA"/>
</dbReference>
<accession>A0A8J2J758</accession>
<dbReference type="Proteomes" id="UP000708208">
    <property type="component" value="Unassembled WGS sequence"/>
</dbReference>
<dbReference type="AlphaFoldDB" id="A0A8J2J758"/>
<name>A0A8J2J758_9HEXA</name>
<organism evidence="1 2">
    <name type="scientific">Allacma fusca</name>
    <dbReference type="NCBI Taxonomy" id="39272"/>
    <lineage>
        <taxon>Eukaryota</taxon>
        <taxon>Metazoa</taxon>
        <taxon>Ecdysozoa</taxon>
        <taxon>Arthropoda</taxon>
        <taxon>Hexapoda</taxon>
        <taxon>Collembola</taxon>
        <taxon>Symphypleona</taxon>
        <taxon>Sminthuridae</taxon>
        <taxon>Allacma</taxon>
    </lineage>
</organism>
<evidence type="ECO:0000313" key="2">
    <source>
        <dbReference type="Proteomes" id="UP000708208"/>
    </source>
</evidence>
<keyword evidence="2" id="KW-1185">Reference proteome</keyword>
<gene>
    <name evidence="1" type="ORF">AFUS01_LOCUS1769</name>
</gene>
<proteinExistence type="predicted"/>